<keyword evidence="8" id="KW-0966">Cell projection</keyword>
<dbReference type="RefSeq" id="WP_149817505.1">
    <property type="nucleotide sequence ID" value="NZ_VUOA01000019.1"/>
</dbReference>
<dbReference type="InterPro" id="IPR037925">
    <property type="entry name" value="FlgE/F/G-like"/>
</dbReference>
<dbReference type="InterPro" id="IPR010930">
    <property type="entry name" value="Flg_bb/hook_C_dom"/>
</dbReference>
<reference evidence="8 9" key="2">
    <citation type="submission" date="2019-09" db="EMBL/GenBank/DDBJ databases">
        <authorList>
            <person name="Jin C."/>
        </authorList>
    </citation>
    <scope>NUCLEOTIDE SEQUENCE [LARGE SCALE GENOMIC DNA]</scope>
    <source>
        <strain evidence="8 9">BN140002</strain>
    </source>
</reference>
<dbReference type="AlphaFoldDB" id="A0A5B2VHB8"/>
<dbReference type="GO" id="GO:0009424">
    <property type="term" value="C:bacterial-type flagellum hook"/>
    <property type="evidence" value="ECO:0007669"/>
    <property type="project" value="TreeGrafter"/>
</dbReference>
<dbReference type="PANTHER" id="PTHR30435">
    <property type="entry name" value="FLAGELLAR PROTEIN"/>
    <property type="match status" value="1"/>
</dbReference>
<keyword evidence="8" id="KW-0969">Cilium</keyword>
<dbReference type="Pfam" id="PF06429">
    <property type="entry name" value="Flg_bbr_C"/>
    <property type="match status" value="1"/>
</dbReference>
<dbReference type="SUPFAM" id="SSF117143">
    <property type="entry name" value="Flagellar hook protein flgE"/>
    <property type="match status" value="1"/>
</dbReference>
<dbReference type="GO" id="GO:0009425">
    <property type="term" value="C:bacterial-type flagellum basal body"/>
    <property type="evidence" value="ECO:0007669"/>
    <property type="project" value="UniProtKB-SubCell"/>
</dbReference>
<keyword evidence="3 4" id="KW-0975">Bacterial flagellum</keyword>
<comment type="function">
    <text evidence="4">A flexible structure which links the flagellar filament to the drive apparatus in the basal body.</text>
</comment>
<feature type="domain" description="Flagellar basal-body/hook protein C-terminal" evidence="6">
    <location>
        <begin position="409"/>
        <end position="452"/>
    </location>
</feature>
<name>A0A5B2VHB8_9HYPH</name>
<dbReference type="EMBL" id="VUOA01000019">
    <property type="protein sequence ID" value="KAA2237577.1"/>
    <property type="molecule type" value="Genomic_DNA"/>
</dbReference>
<sequence>MGIFGAMTTAVSGLRAQSYSLENISGNIANSQTTGFKRVETSFVDMIPDTPPNRGLAGSVTAYSRLTNTIQGDLQPTGISTNMAINGEGYFIVRERTGTNNTDPVFSGRNYYTRRGDFSLDRSGHLVNGAGFYLRGETIDPATGQVRNGGAGVIQISQAPLPATKTETIKYAASLPSRPATNASIGGAANSELLSLVESGGGYTGAQQSAFLDQTISGGSIVAYNEIGAPVDVQFRWGKTNNGTAGPPATSGTWNLYYMTNSTATGGTQAWRNVGTSVTFDTAGRMTLPAAPGTLSISNLTIDGLVVGDVTVDFGDQLRQYPATNGAIQGAALQQNGFPTGTLDSVAVNSDGLIVGNYSNGRIVPVGRVTVVQFNADNALKRGDGGTYEETFESGPPIIGMGSANLTGGHVENSNTDIAEEFSKMIVTQQAYSANTRVVSTAQQMMQDIINIVR</sequence>
<comment type="subcellular location">
    <subcellularLocation>
        <location evidence="1 4">Bacterial flagellum basal body</location>
    </subcellularLocation>
</comment>
<protein>
    <recommendedName>
        <fullName evidence="4">Flagellar hook protein FlgE</fullName>
    </recommendedName>
</protein>
<dbReference type="OrthoDB" id="8372879at2"/>
<keyword evidence="8" id="KW-0282">Flagellum</keyword>
<feature type="domain" description="Flagellar hook protein FlgE/F/G-like D1" evidence="7">
    <location>
        <begin position="84"/>
        <end position="140"/>
    </location>
</feature>
<dbReference type="NCBIfam" id="TIGR03506">
    <property type="entry name" value="FlgEFG_subfam"/>
    <property type="match status" value="1"/>
</dbReference>
<dbReference type="Proteomes" id="UP000323142">
    <property type="component" value="Unassembled WGS sequence"/>
</dbReference>
<keyword evidence="9" id="KW-1185">Reference proteome</keyword>
<dbReference type="Pfam" id="PF22692">
    <property type="entry name" value="LlgE_F_G_D1"/>
    <property type="match status" value="1"/>
</dbReference>
<dbReference type="Pfam" id="PF00460">
    <property type="entry name" value="Flg_bb_rod"/>
    <property type="match status" value="1"/>
</dbReference>
<evidence type="ECO:0000256" key="4">
    <source>
        <dbReference type="RuleBase" id="RU362116"/>
    </source>
</evidence>
<comment type="similarity">
    <text evidence="2 4">Belongs to the flagella basal body rod proteins family.</text>
</comment>
<gene>
    <name evidence="8" type="ORF">F0L46_11395</name>
</gene>
<evidence type="ECO:0000313" key="9">
    <source>
        <dbReference type="Proteomes" id="UP000323142"/>
    </source>
</evidence>
<organism evidence="8 9">
    <name type="scientific">Salinarimonas soli</name>
    <dbReference type="NCBI Taxonomy" id="1638099"/>
    <lineage>
        <taxon>Bacteria</taxon>
        <taxon>Pseudomonadati</taxon>
        <taxon>Pseudomonadota</taxon>
        <taxon>Alphaproteobacteria</taxon>
        <taxon>Hyphomicrobiales</taxon>
        <taxon>Salinarimonadaceae</taxon>
        <taxon>Salinarimonas</taxon>
    </lineage>
</organism>
<proteinExistence type="inferred from homology"/>
<evidence type="ECO:0000259" key="5">
    <source>
        <dbReference type="Pfam" id="PF00460"/>
    </source>
</evidence>
<dbReference type="PANTHER" id="PTHR30435:SF1">
    <property type="entry name" value="FLAGELLAR HOOK PROTEIN FLGE"/>
    <property type="match status" value="1"/>
</dbReference>
<accession>A0A5B2VHB8</accession>
<dbReference type="InterPro" id="IPR020013">
    <property type="entry name" value="Flagellar_FlgE/F/G"/>
</dbReference>
<dbReference type="InterPro" id="IPR001444">
    <property type="entry name" value="Flag_bb_rod_N"/>
</dbReference>
<comment type="caution">
    <text evidence="8">The sequence shown here is derived from an EMBL/GenBank/DDBJ whole genome shotgun (WGS) entry which is preliminary data.</text>
</comment>
<evidence type="ECO:0000259" key="7">
    <source>
        <dbReference type="Pfam" id="PF22692"/>
    </source>
</evidence>
<evidence type="ECO:0000256" key="2">
    <source>
        <dbReference type="ARBA" id="ARBA00009677"/>
    </source>
</evidence>
<feature type="domain" description="Flagellar basal body rod protein N-terminal" evidence="5">
    <location>
        <begin position="7"/>
        <end position="37"/>
    </location>
</feature>
<evidence type="ECO:0000313" key="8">
    <source>
        <dbReference type="EMBL" id="KAA2237577.1"/>
    </source>
</evidence>
<evidence type="ECO:0000256" key="3">
    <source>
        <dbReference type="ARBA" id="ARBA00023143"/>
    </source>
</evidence>
<dbReference type="GO" id="GO:0005829">
    <property type="term" value="C:cytosol"/>
    <property type="evidence" value="ECO:0007669"/>
    <property type="project" value="TreeGrafter"/>
</dbReference>
<evidence type="ECO:0000256" key="1">
    <source>
        <dbReference type="ARBA" id="ARBA00004117"/>
    </source>
</evidence>
<evidence type="ECO:0000259" key="6">
    <source>
        <dbReference type="Pfam" id="PF06429"/>
    </source>
</evidence>
<dbReference type="GO" id="GO:0071978">
    <property type="term" value="P:bacterial-type flagellum-dependent swarming motility"/>
    <property type="evidence" value="ECO:0007669"/>
    <property type="project" value="TreeGrafter"/>
</dbReference>
<dbReference type="InterPro" id="IPR053967">
    <property type="entry name" value="LlgE_F_G-like_D1"/>
</dbReference>
<reference evidence="8 9" key="1">
    <citation type="submission" date="2019-09" db="EMBL/GenBank/DDBJ databases">
        <title>Salinarimonas rosea gen. nov., sp. nov., a new member of the a-2 subgroup of the Proteobacteria.</title>
        <authorList>
            <person name="Liu J."/>
        </authorList>
    </citation>
    <scope>NUCLEOTIDE SEQUENCE [LARGE SCALE GENOMIC DNA]</scope>
    <source>
        <strain evidence="8 9">BN140002</strain>
    </source>
</reference>